<feature type="region of interest" description="Disordered" evidence="7">
    <location>
        <begin position="1"/>
        <end position="37"/>
    </location>
</feature>
<keyword evidence="5 8" id="KW-1133">Transmembrane helix</keyword>
<feature type="transmembrane region" description="Helical" evidence="8">
    <location>
        <begin position="104"/>
        <end position="123"/>
    </location>
</feature>
<feature type="compositionally biased region" description="Polar residues" evidence="7">
    <location>
        <begin position="1"/>
        <end position="14"/>
    </location>
</feature>
<keyword evidence="6 8" id="KW-0472">Membrane</keyword>
<evidence type="ECO:0000256" key="5">
    <source>
        <dbReference type="ARBA" id="ARBA00022989"/>
    </source>
</evidence>
<evidence type="ECO:0000259" key="9">
    <source>
        <dbReference type="PROSITE" id="PS50850"/>
    </source>
</evidence>
<organism evidence="10 11">
    <name type="scientific">Aspergillus fijiensis CBS 313.89</name>
    <dbReference type="NCBI Taxonomy" id="1448319"/>
    <lineage>
        <taxon>Eukaryota</taxon>
        <taxon>Fungi</taxon>
        <taxon>Dikarya</taxon>
        <taxon>Ascomycota</taxon>
        <taxon>Pezizomycotina</taxon>
        <taxon>Eurotiomycetes</taxon>
        <taxon>Eurotiomycetidae</taxon>
        <taxon>Eurotiales</taxon>
        <taxon>Aspergillaceae</taxon>
        <taxon>Aspergillus</taxon>
    </lineage>
</organism>
<feature type="transmembrane region" description="Helical" evidence="8">
    <location>
        <begin position="191"/>
        <end position="211"/>
    </location>
</feature>
<feature type="transmembrane region" description="Helical" evidence="8">
    <location>
        <begin position="343"/>
        <end position="362"/>
    </location>
</feature>
<dbReference type="GeneID" id="63863763"/>
<reference evidence="10 11" key="1">
    <citation type="submission" date="2018-02" db="EMBL/GenBank/DDBJ databases">
        <title>The genomes of Aspergillus section Nigri reveals drivers in fungal speciation.</title>
        <authorList>
            <consortium name="DOE Joint Genome Institute"/>
            <person name="Vesth T.C."/>
            <person name="Nybo J."/>
            <person name="Theobald S."/>
            <person name="Brandl J."/>
            <person name="Frisvad J.C."/>
            <person name="Nielsen K.F."/>
            <person name="Lyhne E.K."/>
            <person name="Kogle M.E."/>
            <person name="Kuo A."/>
            <person name="Riley R."/>
            <person name="Clum A."/>
            <person name="Nolan M."/>
            <person name="Lipzen A."/>
            <person name="Salamov A."/>
            <person name="Henrissat B."/>
            <person name="Wiebenga A."/>
            <person name="De vries R.P."/>
            <person name="Grigoriev I.V."/>
            <person name="Mortensen U.H."/>
            <person name="Andersen M.R."/>
            <person name="Baker S.E."/>
        </authorList>
    </citation>
    <scope>NUCLEOTIDE SEQUENCE [LARGE SCALE GENOMIC DNA]</scope>
    <source>
        <strain evidence="10 11">CBS 313.89</strain>
    </source>
</reference>
<dbReference type="Proteomes" id="UP000249789">
    <property type="component" value="Unassembled WGS sequence"/>
</dbReference>
<evidence type="ECO:0000256" key="7">
    <source>
        <dbReference type="SAM" id="MobiDB-lite"/>
    </source>
</evidence>
<dbReference type="InterPro" id="IPR020846">
    <property type="entry name" value="MFS_dom"/>
</dbReference>
<feature type="transmembrane region" description="Helical" evidence="8">
    <location>
        <begin position="407"/>
        <end position="428"/>
    </location>
</feature>
<dbReference type="Pfam" id="PF07690">
    <property type="entry name" value="MFS_1"/>
    <property type="match status" value="1"/>
</dbReference>
<name>A0A8G1RSA1_9EURO</name>
<evidence type="ECO:0000256" key="8">
    <source>
        <dbReference type="SAM" id="Phobius"/>
    </source>
</evidence>
<dbReference type="SUPFAM" id="SSF103473">
    <property type="entry name" value="MFS general substrate transporter"/>
    <property type="match status" value="1"/>
</dbReference>
<feature type="compositionally biased region" description="Low complexity" evidence="7">
    <location>
        <begin position="15"/>
        <end position="24"/>
    </location>
</feature>
<feature type="transmembrane region" description="Helical" evidence="8">
    <location>
        <begin position="62"/>
        <end position="84"/>
    </location>
</feature>
<feature type="transmembrane region" description="Helical" evidence="8">
    <location>
        <begin position="434"/>
        <end position="454"/>
    </location>
</feature>
<dbReference type="AlphaFoldDB" id="A0A8G1RSA1"/>
<feature type="transmembrane region" description="Helical" evidence="8">
    <location>
        <begin position="223"/>
        <end position="243"/>
    </location>
</feature>
<evidence type="ECO:0000256" key="6">
    <source>
        <dbReference type="ARBA" id="ARBA00023136"/>
    </source>
</evidence>
<dbReference type="GO" id="GO:0022857">
    <property type="term" value="F:transmembrane transporter activity"/>
    <property type="evidence" value="ECO:0007669"/>
    <property type="project" value="InterPro"/>
</dbReference>
<evidence type="ECO:0000313" key="10">
    <source>
        <dbReference type="EMBL" id="RAK76601.1"/>
    </source>
</evidence>
<feature type="transmembrane region" description="Helical" evidence="8">
    <location>
        <begin position="135"/>
        <end position="153"/>
    </location>
</feature>
<dbReference type="PANTHER" id="PTHR11360:SF224">
    <property type="entry name" value="MAJOR FACILITATOR SUPERFAMILY (MFS) PROFILE DOMAIN-CONTAINING PROTEIN-RELATED"/>
    <property type="match status" value="1"/>
</dbReference>
<keyword evidence="3" id="KW-0813">Transport</keyword>
<evidence type="ECO:0000256" key="1">
    <source>
        <dbReference type="ARBA" id="ARBA00004141"/>
    </source>
</evidence>
<keyword evidence="4 8" id="KW-0812">Transmembrane</keyword>
<dbReference type="PROSITE" id="PS50850">
    <property type="entry name" value="MFS"/>
    <property type="match status" value="1"/>
</dbReference>
<proteinExistence type="inferred from homology"/>
<dbReference type="VEuPathDB" id="FungiDB:BO72DRAFT_459559"/>
<feature type="domain" description="Major facilitator superfamily (MFS) profile" evidence="9">
    <location>
        <begin position="63"/>
        <end position="460"/>
    </location>
</feature>
<comment type="similarity">
    <text evidence="2">Belongs to the major facilitator superfamily. Monocarboxylate porter (TC 2.A.1.13) family.</text>
</comment>
<accession>A0A8G1RSA1</accession>
<feature type="compositionally biased region" description="Pro residues" evidence="7">
    <location>
        <begin position="25"/>
        <end position="34"/>
    </location>
</feature>
<evidence type="ECO:0000313" key="11">
    <source>
        <dbReference type="Proteomes" id="UP000249789"/>
    </source>
</evidence>
<dbReference type="InterPro" id="IPR036259">
    <property type="entry name" value="MFS_trans_sf"/>
</dbReference>
<dbReference type="OrthoDB" id="5667at2759"/>
<dbReference type="Gene3D" id="1.20.1250.20">
    <property type="entry name" value="MFS general substrate transporter like domains"/>
    <property type="match status" value="1"/>
</dbReference>
<dbReference type="InterPro" id="IPR050327">
    <property type="entry name" value="Proton-linked_MCT"/>
</dbReference>
<protein>
    <submittedName>
        <fullName evidence="10">Monocarboxylate transporter</fullName>
    </submittedName>
</protein>
<comment type="subcellular location">
    <subcellularLocation>
        <location evidence="1">Membrane</location>
        <topology evidence="1">Multi-pass membrane protein</topology>
    </subcellularLocation>
</comment>
<keyword evidence="11" id="KW-1185">Reference proteome</keyword>
<dbReference type="GO" id="GO:0016020">
    <property type="term" value="C:membrane"/>
    <property type="evidence" value="ECO:0007669"/>
    <property type="project" value="UniProtKB-SubCell"/>
</dbReference>
<dbReference type="PANTHER" id="PTHR11360">
    <property type="entry name" value="MONOCARBOXYLATE TRANSPORTER"/>
    <property type="match status" value="1"/>
</dbReference>
<feature type="transmembrane region" description="Helical" evidence="8">
    <location>
        <begin position="159"/>
        <end position="179"/>
    </location>
</feature>
<evidence type="ECO:0000256" key="4">
    <source>
        <dbReference type="ARBA" id="ARBA00022692"/>
    </source>
</evidence>
<feature type="transmembrane region" description="Helical" evidence="8">
    <location>
        <begin position="368"/>
        <end position="387"/>
    </location>
</feature>
<feature type="transmembrane region" description="Helical" evidence="8">
    <location>
        <begin position="278"/>
        <end position="297"/>
    </location>
</feature>
<evidence type="ECO:0000256" key="3">
    <source>
        <dbReference type="ARBA" id="ARBA00022448"/>
    </source>
</evidence>
<evidence type="ECO:0000256" key="2">
    <source>
        <dbReference type="ARBA" id="ARBA00006727"/>
    </source>
</evidence>
<sequence length="478" mass="51742">MSRAWTNSATEQPDPNTTNTATKRPPTPPNPPVPTFFDAEKQNAQAQSTSQCIDDSPPDGGLAAWSVVFGAWCAMFCSFGWINSIGTFQTYYATTLLPQYAPSTIAWIPSLEVFFMFFMGPIVGYLSDTHGTRPVLLTGSALHIIGLLMTSLATQYYQILLAQGVCSAMGICAIFQPAMSVIPSWFRRRRGAAYGIIASGSSVGGIVFPIMTRRLVVQVGFGWAMRVAAFVIMGLLGVMCLTIRDRGAGRGRGNGGEKKKKKKKKMDREAVLRPWREIKMRFLVAGFVLLTFGVYIPTNFVETAAIESGMRLELAQYVVPMLNAGSLLGRMAAGFLSDKVGVYNIFLLVCTITGILILGLWIPATTDAANIAFAVLYGVTSGAYFSLPPALVAKLAPLPEIGYWTGVLYLFSSIGGLTTNPIAGAILAHDNGSYTGMKIFSGLLLLAGTMLVLVTRIRQTGLFFDLVRMEWVSSDYAI</sequence>
<gene>
    <name evidence="10" type="ORF">BO72DRAFT_459559</name>
</gene>
<dbReference type="RefSeq" id="XP_040800611.1">
    <property type="nucleotide sequence ID" value="XM_040946430.1"/>
</dbReference>
<dbReference type="EMBL" id="KZ824648">
    <property type="protein sequence ID" value="RAK76601.1"/>
    <property type="molecule type" value="Genomic_DNA"/>
</dbReference>
<dbReference type="InterPro" id="IPR011701">
    <property type="entry name" value="MFS"/>
</dbReference>